<evidence type="ECO:0000256" key="1">
    <source>
        <dbReference type="ARBA" id="ARBA00001946"/>
    </source>
</evidence>
<accession>A0A6L6Q3F1</accession>
<dbReference type="InterPro" id="IPR050556">
    <property type="entry name" value="Type_II_TA_system_RNase"/>
</dbReference>
<dbReference type="CDD" id="cd18746">
    <property type="entry name" value="PIN_VapC4-5_FitB-like"/>
    <property type="match status" value="1"/>
</dbReference>
<keyword evidence="6" id="KW-0460">Magnesium</keyword>
<keyword evidence="2" id="KW-1277">Toxin-antitoxin system</keyword>
<dbReference type="InterPro" id="IPR029060">
    <property type="entry name" value="PIN-like_dom_sf"/>
</dbReference>
<keyword evidence="4" id="KW-0479">Metal-binding</keyword>
<proteinExistence type="inferred from homology"/>
<dbReference type="GO" id="GO:0016787">
    <property type="term" value="F:hydrolase activity"/>
    <property type="evidence" value="ECO:0007669"/>
    <property type="project" value="UniProtKB-KW"/>
</dbReference>
<dbReference type="SUPFAM" id="SSF88723">
    <property type="entry name" value="PIN domain-like"/>
    <property type="match status" value="1"/>
</dbReference>
<keyword evidence="10" id="KW-1185">Reference proteome</keyword>
<evidence type="ECO:0000313" key="9">
    <source>
        <dbReference type="EMBL" id="MTW03974.1"/>
    </source>
</evidence>
<evidence type="ECO:0000313" key="10">
    <source>
        <dbReference type="Proteomes" id="UP000484015"/>
    </source>
</evidence>
<dbReference type="AlphaFoldDB" id="A0A6L6Q3F1"/>
<dbReference type="InterPro" id="IPR002716">
    <property type="entry name" value="PIN_dom"/>
</dbReference>
<evidence type="ECO:0000259" key="8">
    <source>
        <dbReference type="Pfam" id="PF01850"/>
    </source>
</evidence>
<keyword evidence="5" id="KW-0378">Hydrolase</keyword>
<evidence type="ECO:0000256" key="6">
    <source>
        <dbReference type="ARBA" id="ARBA00022842"/>
    </source>
</evidence>
<sequence length="155" mass="17200">MYLIDTNVISEFRKGRRANAGVVAFFGAVDSKTLFLPAQVVGEIQAGIAKLRRQGSGQALRQADAYELWLDSLISEFGDRVLEFDIEAARTWGMFLSNEKKDPHTIDKQIAAIALIHGLTVVTRDGGEAFKHMPNVKSFNPFTDAPVADSPRRRH</sequence>
<protein>
    <submittedName>
        <fullName evidence="9">PIN domain-containing protein</fullName>
    </submittedName>
</protein>
<dbReference type="Gene3D" id="3.40.50.1010">
    <property type="entry name" value="5'-nuclease"/>
    <property type="match status" value="1"/>
</dbReference>
<comment type="similarity">
    <text evidence="7">Belongs to the PINc/VapC protein family.</text>
</comment>
<dbReference type="PANTHER" id="PTHR33653">
    <property type="entry name" value="RIBONUCLEASE VAPC2"/>
    <property type="match status" value="1"/>
</dbReference>
<name>A0A6L6Q3F1_9BURK</name>
<dbReference type="EMBL" id="WNLA01000012">
    <property type="protein sequence ID" value="MTW03974.1"/>
    <property type="molecule type" value="Genomic_DNA"/>
</dbReference>
<dbReference type="GO" id="GO:0046872">
    <property type="term" value="F:metal ion binding"/>
    <property type="evidence" value="ECO:0007669"/>
    <property type="project" value="UniProtKB-KW"/>
</dbReference>
<evidence type="ECO:0000256" key="7">
    <source>
        <dbReference type="ARBA" id="ARBA00038093"/>
    </source>
</evidence>
<evidence type="ECO:0000256" key="4">
    <source>
        <dbReference type="ARBA" id="ARBA00022723"/>
    </source>
</evidence>
<dbReference type="GO" id="GO:0004518">
    <property type="term" value="F:nuclease activity"/>
    <property type="evidence" value="ECO:0007669"/>
    <property type="project" value="UniProtKB-KW"/>
</dbReference>
<gene>
    <name evidence="9" type="ORF">GM668_17990</name>
</gene>
<evidence type="ECO:0000256" key="2">
    <source>
        <dbReference type="ARBA" id="ARBA00022649"/>
    </source>
</evidence>
<dbReference type="Pfam" id="PF01850">
    <property type="entry name" value="PIN"/>
    <property type="match status" value="1"/>
</dbReference>
<organism evidence="9 10">
    <name type="scientific">Pseudoduganella ginsengisoli</name>
    <dbReference type="NCBI Taxonomy" id="1462440"/>
    <lineage>
        <taxon>Bacteria</taxon>
        <taxon>Pseudomonadati</taxon>
        <taxon>Pseudomonadota</taxon>
        <taxon>Betaproteobacteria</taxon>
        <taxon>Burkholderiales</taxon>
        <taxon>Oxalobacteraceae</taxon>
        <taxon>Telluria group</taxon>
        <taxon>Pseudoduganella</taxon>
    </lineage>
</organism>
<evidence type="ECO:0000256" key="3">
    <source>
        <dbReference type="ARBA" id="ARBA00022722"/>
    </source>
</evidence>
<reference evidence="9 10" key="1">
    <citation type="submission" date="2019-11" db="EMBL/GenBank/DDBJ databases">
        <title>Type strains purchased from KCTC, JCM and DSMZ.</title>
        <authorList>
            <person name="Lu H."/>
        </authorList>
    </citation>
    <scope>NUCLEOTIDE SEQUENCE [LARGE SCALE GENOMIC DNA]</scope>
    <source>
        <strain evidence="9 10">KCTC 42409</strain>
    </source>
</reference>
<keyword evidence="3" id="KW-0540">Nuclease</keyword>
<comment type="cofactor">
    <cofactor evidence="1">
        <name>Mg(2+)</name>
        <dbReference type="ChEBI" id="CHEBI:18420"/>
    </cofactor>
</comment>
<evidence type="ECO:0000256" key="5">
    <source>
        <dbReference type="ARBA" id="ARBA00022801"/>
    </source>
</evidence>
<feature type="domain" description="PIN" evidence="8">
    <location>
        <begin position="2"/>
        <end position="132"/>
    </location>
</feature>
<dbReference type="OrthoDB" id="9804823at2"/>
<comment type="caution">
    <text evidence="9">The sequence shown here is derived from an EMBL/GenBank/DDBJ whole genome shotgun (WGS) entry which is preliminary data.</text>
</comment>
<dbReference type="PANTHER" id="PTHR33653:SF1">
    <property type="entry name" value="RIBONUCLEASE VAPC2"/>
    <property type="match status" value="1"/>
</dbReference>
<dbReference type="RefSeq" id="WP_155440324.1">
    <property type="nucleotide sequence ID" value="NZ_WNLA01000012.1"/>
</dbReference>
<dbReference type="Proteomes" id="UP000484015">
    <property type="component" value="Unassembled WGS sequence"/>
</dbReference>